<sequence>MMRGSLLIGLALLLPGCDAAQDAAAPVVPVPGGEIGQPYEVRRAAYERMIAPHRITLDGATYLVEFRQVQAPRVPRPADLPDDVIDVEPAIWDEAHDIAVSRQATPFTQADRAEAERVAIADCSRLSSLISASARGNPRFVAIDRPGDSNEWVFPSWCSLDLSDAVN</sequence>
<dbReference type="EMBL" id="CP025430">
    <property type="protein sequence ID" value="AUH62794.1"/>
    <property type="molecule type" value="Genomic_DNA"/>
</dbReference>
<dbReference type="Proteomes" id="UP000234530">
    <property type="component" value="Chromosome"/>
</dbReference>
<dbReference type="RefSeq" id="WP_101750838.1">
    <property type="nucleotide sequence ID" value="NZ_CP025430.1"/>
</dbReference>
<keyword evidence="1" id="KW-0732">Signal</keyword>
<reference evidence="2 3" key="1">
    <citation type="journal article" date="2013" name="Antonie Van Leeuwenhoek">
        <title>Paracoccus zhejiangensis sp. nov., isolated from activated sludge in wastewater-treatment system.</title>
        <authorList>
            <person name="Wu Z.G."/>
            <person name="Zhang D.F."/>
            <person name="Liu Y.L."/>
            <person name="Wang F."/>
            <person name="Jiang X."/>
            <person name="Li C."/>
            <person name="Li S.P."/>
            <person name="Hong Q."/>
            <person name="Li W.J."/>
        </authorList>
    </citation>
    <scope>NUCLEOTIDE SEQUENCE [LARGE SCALE GENOMIC DNA]</scope>
    <source>
        <strain evidence="2 3">J6</strain>
    </source>
</reference>
<evidence type="ECO:0000313" key="2">
    <source>
        <dbReference type="EMBL" id="AUH62794.1"/>
    </source>
</evidence>
<dbReference type="KEGG" id="pzh:CX676_00325"/>
<dbReference type="AlphaFoldDB" id="A0A2H5EU27"/>
<gene>
    <name evidence="2" type="ORF">CX676_00325</name>
</gene>
<evidence type="ECO:0000313" key="3">
    <source>
        <dbReference type="Proteomes" id="UP000234530"/>
    </source>
</evidence>
<proteinExistence type="predicted"/>
<accession>A0A2H5EU27</accession>
<keyword evidence="3" id="KW-1185">Reference proteome</keyword>
<organism evidence="2 3">
    <name type="scientific">Paracoccus zhejiangensis</name>
    <dbReference type="NCBI Taxonomy" id="1077935"/>
    <lineage>
        <taxon>Bacteria</taxon>
        <taxon>Pseudomonadati</taxon>
        <taxon>Pseudomonadota</taxon>
        <taxon>Alphaproteobacteria</taxon>
        <taxon>Rhodobacterales</taxon>
        <taxon>Paracoccaceae</taxon>
        <taxon>Paracoccus</taxon>
    </lineage>
</organism>
<evidence type="ECO:0000256" key="1">
    <source>
        <dbReference type="SAM" id="SignalP"/>
    </source>
</evidence>
<feature type="signal peptide" evidence="1">
    <location>
        <begin position="1"/>
        <end position="20"/>
    </location>
</feature>
<name>A0A2H5EU27_9RHOB</name>
<feature type="chain" id="PRO_5014128837" evidence="1">
    <location>
        <begin position="21"/>
        <end position="167"/>
    </location>
</feature>
<protein>
    <submittedName>
        <fullName evidence="2">Uncharacterized protein</fullName>
    </submittedName>
</protein>